<dbReference type="Proteomes" id="UP000142548">
    <property type="component" value="Genome"/>
</dbReference>
<reference evidence="6 7" key="2">
    <citation type="journal article" date="2002" name="J. Virol. Methods">
        <title>Characterisation of a human herpesvirus 6 variant A 'amplicon' and replication modulation by U94-Rep 'latency gene'.</title>
        <authorList>
            <person name="Turner S."/>
            <person name="DiLuca D."/>
            <person name="Gompels U."/>
        </authorList>
    </citation>
    <scope>NUCLEOTIDE SEQUENCE [LARGE SCALE GENOMIC DNA]</scope>
    <source>
        <strain evidence="6">AJ</strain>
    </source>
</reference>
<evidence type="ECO:0000313" key="7">
    <source>
        <dbReference type="Proteomes" id="UP000142548"/>
    </source>
</evidence>
<name>A0A0A7RLZ2_9BETA</name>
<keyword evidence="3" id="KW-0460">Magnesium</keyword>
<keyword evidence="2" id="KW-0378">Hydrolase</keyword>
<accession>A0A0A7RLZ2</accession>
<gene>
    <name evidence="6" type="primary">U45</name>
</gene>
<evidence type="ECO:0000313" key="6">
    <source>
        <dbReference type="EMBL" id="AJA36258.1"/>
    </source>
</evidence>
<sequence length="376" mass="43436">MYSAISEKISETITLQRQTSSRYIEFFVFRNVDINELWTTDISEDKTHDVWPAVNKKSFKKFLENELTSYQRPIPLLGIPQNGTVSKTCKKEKQRETDCVNYERKHDNPVTFYPRHRAKRNANTDTCISEEPSILVSHHRNSKMDVFMDTNKITLVNRELIWVPHDQVRIVKLDISLYIPDGFFGVITGHSNDVFCECVTEIITDETDISVFLMNLSEHSLMLLPGDVEFSINFLPCYIPEPWEMINLSPPEFAIFHLKASREFIAKPNSYTIQYFDAMYVCADELKALMIPSKEIAKLGLLIETYIWNKDTIPSIKIFNSTRKTIYIPTGICIARIIFTCGHFCLSLMPERAINRLQVLDANSSFLFHYAASNNA</sequence>
<reference evidence="6 7" key="3">
    <citation type="journal article" date="2015" name="Genome Announc.">
        <title>Complete Genome Sequence of the Human Herpesvirus 6A Strain AJ from Africa Resembles Strain GS from North America.</title>
        <authorList>
            <person name="Tweedy J."/>
            <person name="Spyrou M.A."/>
            <person name="Donaldson C.D."/>
            <person name="Depledge D."/>
            <person name="Breuer J."/>
            <person name="Gompels U.A."/>
        </authorList>
    </citation>
    <scope>NUCLEOTIDE SEQUENCE [LARGE SCALE GENOMIC DNA]</scope>
    <source>
        <strain evidence="6">AJ</strain>
    </source>
</reference>
<dbReference type="Pfam" id="PF00692">
    <property type="entry name" value="dUTPase"/>
    <property type="match status" value="1"/>
</dbReference>
<protein>
    <submittedName>
        <fullName evidence="6">U45 protein</fullName>
    </submittedName>
</protein>
<organism evidence="6 7">
    <name type="scientific">Human betaherpesvirus 6A</name>
    <dbReference type="NCBI Taxonomy" id="32603"/>
    <lineage>
        <taxon>Viruses</taxon>
        <taxon>Duplodnaviria</taxon>
        <taxon>Heunggongvirae</taxon>
        <taxon>Peploviricota</taxon>
        <taxon>Herviviricetes</taxon>
        <taxon>Herpesvirales</taxon>
        <taxon>Orthoherpesviridae</taxon>
        <taxon>Betaherpesvirinae</taxon>
        <taxon>Roseolovirus</taxon>
        <taxon>Roseolovirus humanbeta6a</taxon>
    </lineage>
</organism>
<evidence type="ECO:0000256" key="3">
    <source>
        <dbReference type="ARBA" id="ARBA00022842"/>
    </source>
</evidence>
<dbReference type="InterPro" id="IPR034745">
    <property type="entry name" value="HSV_DUT"/>
</dbReference>
<dbReference type="GO" id="GO:0004170">
    <property type="term" value="F:dUTP diphosphatase activity"/>
    <property type="evidence" value="ECO:0007669"/>
    <property type="project" value="InterPro"/>
</dbReference>
<dbReference type="HAMAP" id="MF_04031">
    <property type="entry name" value="HSV_DUT"/>
    <property type="match status" value="1"/>
</dbReference>
<evidence type="ECO:0000256" key="2">
    <source>
        <dbReference type="ARBA" id="ARBA00022801"/>
    </source>
</evidence>
<evidence type="ECO:0000256" key="1">
    <source>
        <dbReference type="ARBA" id="ARBA00022723"/>
    </source>
</evidence>
<evidence type="ECO:0000259" key="5">
    <source>
        <dbReference type="Pfam" id="PF00692"/>
    </source>
</evidence>
<dbReference type="GO" id="GO:0046080">
    <property type="term" value="P:dUTP metabolic process"/>
    <property type="evidence" value="ECO:0007669"/>
    <property type="project" value="InterPro"/>
</dbReference>
<keyword evidence="1" id="KW-0479">Metal-binding</keyword>
<evidence type="ECO:0000256" key="4">
    <source>
        <dbReference type="ARBA" id="ARBA00023080"/>
    </source>
</evidence>
<dbReference type="EMBL" id="KP257584">
    <property type="protein sequence ID" value="AJA36258.1"/>
    <property type="molecule type" value="Genomic_DNA"/>
</dbReference>
<reference evidence="6 7" key="1">
    <citation type="journal article" date="1993" name="J. Virol.">
        <title>Identification of a lytic-phase origin of DNA replication in human herpesvirus 6B strain Z29.</title>
        <authorList>
            <person name="Dewhurst S."/>
            <person name="Dollard S.C."/>
            <person name="Pellett P.E."/>
            <person name="Dambaugh T.R."/>
        </authorList>
    </citation>
    <scope>NUCLEOTIDE SEQUENCE [LARGE SCALE GENOMIC DNA]</scope>
    <source>
        <strain evidence="6">AJ</strain>
    </source>
</reference>
<keyword evidence="4" id="KW-0546">Nucleotide metabolism</keyword>
<dbReference type="GO" id="GO:0046872">
    <property type="term" value="F:metal ion binding"/>
    <property type="evidence" value="ECO:0007669"/>
    <property type="project" value="UniProtKB-KW"/>
</dbReference>
<dbReference type="SUPFAM" id="SSF51283">
    <property type="entry name" value="dUTPase-like"/>
    <property type="match status" value="2"/>
</dbReference>
<dbReference type="Gene3D" id="2.70.40.10">
    <property type="match status" value="2"/>
</dbReference>
<dbReference type="InterPro" id="IPR036157">
    <property type="entry name" value="dUTPase-like_sf"/>
</dbReference>
<proteinExistence type="inferred from homology"/>
<dbReference type="InterPro" id="IPR029054">
    <property type="entry name" value="dUTPase-like"/>
</dbReference>
<feature type="domain" description="dUTPase-like" evidence="5">
    <location>
        <begin position="242"/>
        <end position="364"/>
    </location>
</feature>